<evidence type="ECO:0000256" key="1">
    <source>
        <dbReference type="PROSITE-ProRule" id="PRU00169"/>
    </source>
</evidence>
<dbReference type="SMART" id="SM00448">
    <property type="entry name" value="REC"/>
    <property type="match status" value="1"/>
</dbReference>
<evidence type="ECO:0000313" key="4">
    <source>
        <dbReference type="EMBL" id="GBF56468.1"/>
    </source>
</evidence>
<evidence type="ECO:0000313" key="5">
    <source>
        <dbReference type="Proteomes" id="UP000245086"/>
    </source>
</evidence>
<gene>
    <name evidence="4" type="primary">cheY_3</name>
    <name evidence="4" type="ORF">PbB2_00124</name>
</gene>
<dbReference type="Pfam" id="PF00072">
    <property type="entry name" value="Response_reg"/>
    <property type="match status" value="1"/>
</dbReference>
<dbReference type="InterPro" id="IPR011006">
    <property type="entry name" value="CheY-like_superfamily"/>
</dbReference>
<dbReference type="InterPro" id="IPR052048">
    <property type="entry name" value="ST_Response_Regulator"/>
</dbReference>
<dbReference type="InterPro" id="IPR001789">
    <property type="entry name" value="Sig_transdc_resp-reg_receiver"/>
</dbReference>
<feature type="compositionally biased region" description="Basic and acidic residues" evidence="2">
    <location>
        <begin position="144"/>
        <end position="167"/>
    </location>
</feature>
<dbReference type="GO" id="GO:0000160">
    <property type="term" value="P:phosphorelay signal transduction system"/>
    <property type="evidence" value="ECO:0007669"/>
    <property type="project" value="InterPro"/>
</dbReference>
<comment type="caution">
    <text evidence="4">The sequence shown here is derived from an EMBL/GenBank/DDBJ whole genome shotgun (WGS) entry which is preliminary data.</text>
</comment>
<accession>A0A2P2E5Y7</accession>
<dbReference type="PANTHER" id="PTHR43228:SF1">
    <property type="entry name" value="TWO-COMPONENT RESPONSE REGULATOR ARR22"/>
    <property type="match status" value="1"/>
</dbReference>
<dbReference type="SUPFAM" id="SSF52172">
    <property type="entry name" value="CheY-like"/>
    <property type="match status" value="1"/>
</dbReference>
<sequence length="167" mass="18741">MAASTSIPITILIVDDNQHMRGILKELLRAAGVTDIKEASEPVEAFEYLRSTSIDLLLVDLAMPLIDGVEFTKMVRTSEDSPNPFLPIIMITGHSERSRVNAARDAGVNEFLVKPVTAKSLMERLTLIVNKPRSFVKSKNYFGPDRRRRPDPNYGGAERRKDKMTKI</sequence>
<name>A0A2P2E5Y7_9PROT</name>
<evidence type="ECO:0000259" key="3">
    <source>
        <dbReference type="PROSITE" id="PS50110"/>
    </source>
</evidence>
<dbReference type="PANTHER" id="PTHR43228">
    <property type="entry name" value="TWO-COMPONENT RESPONSE REGULATOR"/>
    <property type="match status" value="1"/>
</dbReference>
<dbReference type="Proteomes" id="UP000245086">
    <property type="component" value="Unassembled WGS sequence"/>
</dbReference>
<dbReference type="AlphaFoldDB" id="A0A2P2E5Y7"/>
<keyword evidence="5" id="KW-1185">Reference proteome</keyword>
<evidence type="ECO:0000256" key="2">
    <source>
        <dbReference type="SAM" id="MobiDB-lite"/>
    </source>
</evidence>
<organism evidence="4 5">
    <name type="scientific">Candidatus Phycosocius bacilliformis</name>
    <dbReference type="NCBI Taxonomy" id="1445552"/>
    <lineage>
        <taxon>Bacteria</taxon>
        <taxon>Pseudomonadati</taxon>
        <taxon>Pseudomonadota</taxon>
        <taxon>Alphaproteobacteria</taxon>
        <taxon>Caulobacterales</taxon>
        <taxon>Caulobacterales incertae sedis</taxon>
        <taxon>Candidatus Phycosocius</taxon>
    </lineage>
</organism>
<dbReference type="EMBL" id="BFBR01000001">
    <property type="protein sequence ID" value="GBF56468.1"/>
    <property type="molecule type" value="Genomic_DNA"/>
</dbReference>
<protein>
    <submittedName>
        <fullName evidence="4">Chemotaxis protein CheY</fullName>
    </submittedName>
</protein>
<feature type="region of interest" description="Disordered" evidence="2">
    <location>
        <begin position="139"/>
        <end position="167"/>
    </location>
</feature>
<reference evidence="4 5" key="1">
    <citation type="journal article" date="2018" name="Genome Announc.">
        <title>Draft Genome Sequence of "Candidatus Phycosocius bacilliformis," an Alphaproteobacterial Ectosymbiont of the Hydrocarbon-Producing Green Alga Botryococcus braunii.</title>
        <authorList>
            <person name="Tanabe Y."/>
            <person name="Yamaguchi H."/>
            <person name="Watanabe M.M."/>
        </authorList>
    </citation>
    <scope>NUCLEOTIDE SEQUENCE [LARGE SCALE GENOMIC DNA]</scope>
    <source>
        <strain evidence="4 5">BOTRYCO-2</strain>
    </source>
</reference>
<dbReference type="PROSITE" id="PS50110">
    <property type="entry name" value="RESPONSE_REGULATORY"/>
    <property type="match status" value="1"/>
</dbReference>
<keyword evidence="1" id="KW-0597">Phosphoprotein</keyword>
<feature type="domain" description="Response regulatory" evidence="3">
    <location>
        <begin position="10"/>
        <end position="129"/>
    </location>
</feature>
<feature type="modified residue" description="4-aspartylphosphate" evidence="1">
    <location>
        <position position="60"/>
    </location>
</feature>
<dbReference type="Gene3D" id="3.40.50.2300">
    <property type="match status" value="1"/>
</dbReference>
<proteinExistence type="predicted"/>